<dbReference type="EMBL" id="FRFC01000003">
    <property type="protein sequence ID" value="SHO44822.1"/>
    <property type="molecule type" value="Genomic_DNA"/>
</dbReference>
<dbReference type="Proteomes" id="UP000232412">
    <property type="component" value="Unassembled WGS sequence"/>
</dbReference>
<proteinExistence type="predicted"/>
<evidence type="ECO:0000313" key="2">
    <source>
        <dbReference type="Proteomes" id="UP000232412"/>
    </source>
</evidence>
<reference evidence="2" key="1">
    <citation type="submission" date="2016-12" db="EMBL/GenBank/DDBJ databases">
        <authorList>
            <person name="Herbold C."/>
        </authorList>
    </citation>
    <scope>NUCLEOTIDE SEQUENCE [LARGE SCALE GENOMIC DNA]</scope>
</reference>
<sequence>MSSSSNQDLEITIEPWNQLVIHEVLELKFEDWIIQIIASARSAGGGIPTIFWAGGVAFHFATFPDTDTIVQEKLKGRIHYSSVTFAIKEKFEKQVIREGGAVNFTDVGHNEIFSKLTEKLKSQSKFQNSH</sequence>
<dbReference type="AlphaFoldDB" id="A0A2H1EGD2"/>
<organism evidence="1 2">
    <name type="scientific">Nitrosotalea sinensis</name>
    <dbReference type="NCBI Taxonomy" id="1499975"/>
    <lineage>
        <taxon>Archaea</taxon>
        <taxon>Nitrososphaerota</taxon>
        <taxon>Nitrososphaeria</taxon>
        <taxon>Nitrosotaleales</taxon>
        <taxon>Nitrosotaleaceae</taxon>
        <taxon>Nitrosotalea</taxon>
    </lineage>
</organism>
<evidence type="ECO:0000313" key="1">
    <source>
        <dbReference type="EMBL" id="SHO44822.1"/>
    </source>
</evidence>
<gene>
    <name evidence="1" type="ORF">NSIN_20450</name>
</gene>
<dbReference type="RefSeq" id="WP_101009464.1">
    <property type="nucleotide sequence ID" value="NZ_FRFC01000003.1"/>
</dbReference>
<accession>A0A2H1EGD2</accession>
<protein>
    <submittedName>
        <fullName evidence="1">Uncharacterized protein</fullName>
    </submittedName>
</protein>
<keyword evidence="2" id="KW-1185">Reference proteome</keyword>
<name>A0A2H1EGD2_9ARCH</name>